<comment type="caution">
    <text evidence="1">The sequence shown here is derived from an EMBL/GenBank/DDBJ whole genome shotgun (WGS) entry which is preliminary data.</text>
</comment>
<reference evidence="1" key="1">
    <citation type="submission" date="2023-03" db="EMBL/GenBank/DDBJ databases">
        <title>Massive genome expansion in bonnet fungi (Mycena s.s.) driven by repeated elements and novel gene families across ecological guilds.</title>
        <authorList>
            <consortium name="Lawrence Berkeley National Laboratory"/>
            <person name="Harder C.B."/>
            <person name="Miyauchi S."/>
            <person name="Viragh M."/>
            <person name="Kuo A."/>
            <person name="Thoen E."/>
            <person name="Andreopoulos B."/>
            <person name="Lu D."/>
            <person name="Skrede I."/>
            <person name="Drula E."/>
            <person name="Henrissat B."/>
            <person name="Morin E."/>
            <person name="Kohler A."/>
            <person name="Barry K."/>
            <person name="LaButti K."/>
            <person name="Morin E."/>
            <person name="Salamov A."/>
            <person name="Lipzen A."/>
            <person name="Mereny Z."/>
            <person name="Hegedus B."/>
            <person name="Baldrian P."/>
            <person name="Stursova M."/>
            <person name="Weitz H."/>
            <person name="Taylor A."/>
            <person name="Grigoriev I.V."/>
            <person name="Nagy L.G."/>
            <person name="Martin F."/>
            <person name="Kauserud H."/>
        </authorList>
    </citation>
    <scope>NUCLEOTIDE SEQUENCE</scope>
    <source>
        <strain evidence="1">CBHHK067</strain>
    </source>
</reference>
<dbReference type="AlphaFoldDB" id="A0AAD7GF56"/>
<protein>
    <submittedName>
        <fullName evidence="1">Uncharacterized protein</fullName>
    </submittedName>
</protein>
<keyword evidence="2" id="KW-1185">Reference proteome</keyword>
<sequence length="123" mass="14248">MDDLSALLSAFHANPSPSDRPGLSYNYIMDPAARQGQWRNQCRGEQQDWGEYYEVPFAAKFERILHRHFRLEGAWLGPVRCDYCGRRHLEKFDLAAVSGRAQFQQVAEFYLGQLGWPIIKKSL</sequence>
<evidence type="ECO:0000313" key="2">
    <source>
        <dbReference type="Proteomes" id="UP001221757"/>
    </source>
</evidence>
<name>A0AAD7GF56_MYCRO</name>
<evidence type="ECO:0000313" key="1">
    <source>
        <dbReference type="EMBL" id="KAJ7686109.1"/>
    </source>
</evidence>
<dbReference type="Proteomes" id="UP001221757">
    <property type="component" value="Unassembled WGS sequence"/>
</dbReference>
<dbReference type="EMBL" id="JARKIE010000099">
    <property type="protein sequence ID" value="KAJ7686109.1"/>
    <property type="molecule type" value="Genomic_DNA"/>
</dbReference>
<accession>A0AAD7GF56</accession>
<gene>
    <name evidence="1" type="ORF">B0H17DRAFT_1204494</name>
</gene>
<proteinExistence type="predicted"/>
<organism evidence="1 2">
    <name type="scientific">Mycena rosella</name>
    <name type="common">Pink bonnet</name>
    <name type="synonym">Agaricus rosellus</name>
    <dbReference type="NCBI Taxonomy" id="1033263"/>
    <lineage>
        <taxon>Eukaryota</taxon>
        <taxon>Fungi</taxon>
        <taxon>Dikarya</taxon>
        <taxon>Basidiomycota</taxon>
        <taxon>Agaricomycotina</taxon>
        <taxon>Agaricomycetes</taxon>
        <taxon>Agaricomycetidae</taxon>
        <taxon>Agaricales</taxon>
        <taxon>Marasmiineae</taxon>
        <taxon>Mycenaceae</taxon>
        <taxon>Mycena</taxon>
    </lineage>
</organism>